<dbReference type="AlphaFoldDB" id="S3CJY8"/>
<feature type="transmembrane region" description="Helical" evidence="8">
    <location>
        <begin position="407"/>
        <end position="429"/>
    </location>
</feature>
<feature type="compositionally biased region" description="Polar residues" evidence="7">
    <location>
        <begin position="23"/>
        <end position="37"/>
    </location>
</feature>
<dbReference type="PROSITE" id="PS50850">
    <property type="entry name" value="MFS"/>
    <property type="match status" value="1"/>
</dbReference>
<dbReference type="InterPro" id="IPR050327">
    <property type="entry name" value="Proton-linked_MCT"/>
</dbReference>
<feature type="region of interest" description="Disordered" evidence="7">
    <location>
        <begin position="1"/>
        <end position="40"/>
    </location>
</feature>
<keyword evidence="5 8" id="KW-1133">Transmembrane helix</keyword>
<feature type="transmembrane region" description="Helical" evidence="8">
    <location>
        <begin position="173"/>
        <end position="193"/>
    </location>
</feature>
<organism evidence="10 11">
    <name type="scientific">Glarea lozoyensis (strain ATCC 20868 / MF5171)</name>
    <dbReference type="NCBI Taxonomy" id="1116229"/>
    <lineage>
        <taxon>Eukaryota</taxon>
        <taxon>Fungi</taxon>
        <taxon>Dikarya</taxon>
        <taxon>Ascomycota</taxon>
        <taxon>Pezizomycotina</taxon>
        <taxon>Leotiomycetes</taxon>
        <taxon>Helotiales</taxon>
        <taxon>Helotiaceae</taxon>
        <taxon>Glarea</taxon>
    </lineage>
</organism>
<dbReference type="GeneID" id="19461772"/>
<dbReference type="CDD" id="cd17352">
    <property type="entry name" value="MFS_MCT_SLC16"/>
    <property type="match status" value="1"/>
</dbReference>
<dbReference type="PANTHER" id="PTHR11360:SF224">
    <property type="entry name" value="MAJOR FACILITATOR SUPERFAMILY (MFS) PROFILE DOMAIN-CONTAINING PROTEIN-RELATED"/>
    <property type="match status" value="1"/>
</dbReference>
<dbReference type="PANTHER" id="PTHR11360">
    <property type="entry name" value="MONOCARBOXYLATE TRANSPORTER"/>
    <property type="match status" value="1"/>
</dbReference>
<dbReference type="Gene3D" id="1.20.1250.20">
    <property type="entry name" value="MFS general substrate transporter like domains"/>
    <property type="match status" value="2"/>
</dbReference>
<feature type="transmembrane region" description="Helical" evidence="8">
    <location>
        <begin position="205"/>
        <end position="225"/>
    </location>
</feature>
<dbReference type="Proteomes" id="UP000016922">
    <property type="component" value="Unassembled WGS sequence"/>
</dbReference>
<feature type="transmembrane region" description="Helical" evidence="8">
    <location>
        <begin position="347"/>
        <end position="366"/>
    </location>
</feature>
<dbReference type="OrthoDB" id="5667at2759"/>
<sequence>MSEKLEKSSFGDSGADVMRTSDEQTLSKTGSQNTETLAKSFPESKIGAEADIDNAGVPPKAVAGGINPADFPDGGLEAWLVVGGGWLALFTSFGWINCIGIFQEYYQKNLLSDLSPSTVSWIPSLEVSMMMFGGPFFGKISDNYGPRWILIGGTFAHVFGLMMTSLSTKYYQFILAQGIVSALGASAIFFASMNSVTTWFFKKRATAFGVMASGSSLGGVVLPIFVTKLIPKIGFPWTMRACAFMFLGMLVISMLTVKSRLTPTPKKLEIMEFVRPLREPPFLLLCIASFLFFFGTFLPFNYVILQAQADGMSIGLSLYLLSILNAASIFGRILPGIVADRIGRFNVMIMTTAFSAVVVLALWLPAKSNAPVIVFCVLYGFSSGAFVSMGPSLLAQVSPIREIGVRTGTYFLFVAVGALTGNPIGGALLDQDNGGFLYLQLFCGLTMAAGALMYFAARWTQCGFKVLKVV</sequence>
<proteinExistence type="inferred from homology"/>
<feature type="domain" description="Major facilitator superfamily (MFS) profile" evidence="9">
    <location>
        <begin position="78"/>
        <end position="461"/>
    </location>
</feature>
<evidence type="ECO:0000259" key="9">
    <source>
        <dbReference type="PROSITE" id="PS50850"/>
    </source>
</evidence>
<feature type="transmembrane region" description="Helical" evidence="8">
    <location>
        <begin position="282"/>
        <end position="304"/>
    </location>
</feature>
<evidence type="ECO:0000313" key="10">
    <source>
        <dbReference type="EMBL" id="EPE26802.1"/>
    </source>
</evidence>
<evidence type="ECO:0000256" key="6">
    <source>
        <dbReference type="ARBA" id="ARBA00023136"/>
    </source>
</evidence>
<evidence type="ECO:0000256" key="5">
    <source>
        <dbReference type="ARBA" id="ARBA00022989"/>
    </source>
</evidence>
<accession>S3CJY8</accession>
<keyword evidence="4 8" id="KW-0812">Transmembrane</keyword>
<dbReference type="InterPro" id="IPR036259">
    <property type="entry name" value="MFS_trans_sf"/>
</dbReference>
<feature type="transmembrane region" description="Helical" evidence="8">
    <location>
        <begin position="78"/>
        <end position="102"/>
    </location>
</feature>
<dbReference type="InterPro" id="IPR011701">
    <property type="entry name" value="MFS"/>
</dbReference>
<evidence type="ECO:0000256" key="2">
    <source>
        <dbReference type="ARBA" id="ARBA00006727"/>
    </source>
</evidence>
<dbReference type="SUPFAM" id="SSF103473">
    <property type="entry name" value="MFS general substrate transporter"/>
    <property type="match status" value="1"/>
</dbReference>
<feature type="transmembrane region" description="Helical" evidence="8">
    <location>
        <begin position="435"/>
        <end position="457"/>
    </location>
</feature>
<dbReference type="GO" id="GO:0022857">
    <property type="term" value="F:transmembrane transporter activity"/>
    <property type="evidence" value="ECO:0007669"/>
    <property type="project" value="InterPro"/>
</dbReference>
<keyword evidence="11" id="KW-1185">Reference proteome</keyword>
<evidence type="ECO:0000256" key="8">
    <source>
        <dbReference type="SAM" id="Phobius"/>
    </source>
</evidence>
<feature type="transmembrane region" description="Helical" evidence="8">
    <location>
        <begin position="316"/>
        <end position="335"/>
    </location>
</feature>
<dbReference type="RefSeq" id="XP_008085992.1">
    <property type="nucleotide sequence ID" value="XM_008087801.1"/>
</dbReference>
<gene>
    <name evidence="10" type="ORF">GLAREA_02716</name>
</gene>
<feature type="transmembrane region" description="Helical" evidence="8">
    <location>
        <begin position="372"/>
        <end position="395"/>
    </location>
</feature>
<dbReference type="KEGG" id="glz:GLAREA_02716"/>
<dbReference type="EMBL" id="KE145370">
    <property type="protein sequence ID" value="EPE26802.1"/>
    <property type="molecule type" value="Genomic_DNA"/>
</dbReference>
<dbReference type="Pfam" id="PF07690">
    <property type="entry name" value="MFS_1"/>
    <property type="match status" value="1"/>
</dbReference>
<dbReference type="eggNOG" id="KOG2504">
    <property type="taxonomic scope" value="Eukaryota"/>
</dbReference>
<evidence type="ECO:0000313" key="11">
    <source>
        <dbReference type="Proteomes" id="UP000016922"/>
    </source>
</evidence>
<evidence type="ECO:0000256" key="7">
    <source>
        <dbReference type="SAM" id="MobiDB-lite"/>
    </source>
</evidence>
<feature type="transmembrane region" description="Helical" evidence="8">
    <location>
        <begin position="237"/>
        <end position="261"/>
    </location>
</feature>
<keyword evidence="3" id="KW-0813">Transport</keyword>
<keyword evidence="6 8" id="KW-0472">Membrane</keyword>
<reference evidence="10 11" key="1">
    <citation type="journal article" date="2013" name="BMC Genomics">
        <title>Genomics-driven discovery of the pneumocandin biosynthetic gene cluster in the fungus Glarea lozoyensis.</title>
        <authorList>
            <person name="Chen L."/>
            <person name="Yue Q."/>
            <person name="Zhang X."/>
            <person name="Xiang M."/>
            <person name="Wang C."/>
            <person name="Li S."/>
            <person name="Che Y."/>
            <person name="Ortiz-Lopez F.J."/>
            <person name="Bills G.F."/>
            <person name="Liu X."/>
            <person name="An Z."/>
        </authorList>
    </citation>
    <scope>NUCLEOTIDE SEQUENCE [LARGE SCALE GENOMIC DNA]</scope>
    <source>
        <strain evidence="11">ATCC 20868 / MF5171</strain>
    </source>
</reference>
<dbReference type="GO" id="GO:0016020">
    <property type="term" value="C:membrane"/>
    <property type="evidence" value="ECO:0007669"/>
    <property type="project" value="UniProtKB-SubCell"/>
</dbReference>
<protein>
    <submittedName>
        <fullName evidence="10">MFS general substrate transporter</fullName>
    </submittedName>
</protein>
<name>S3CJY8_GLAL2</name>
<evidence type="ECO:0000256" key="3">
    <source>
        <dbReference type="ARBA" id="ARBA00022448"/>
    </source>
</evidence>
<feature type="transmembrane region" description="Helical" evidence="8">
    <location>
        <begin position="148"/>
        <end position="167"/>
    </location>
</feature>
<comment type="similarity">
    <text evidence="2">Belongs to the major facilitator superfamily. Monocarboxylate porter (TC 2.A.1.13) family.</text>
</comment>
<dbReference type="HOGENOM" id="CLU_001265_1_0_1"/>
<evidence type="ECO:0000256" key="4">
    <source>
        <dbReference type="ARBA" id="ARBA00022692"/>
    </source>
</evidence>
<evidence type="ECO:0000256" key="1">
    <source>
        <dbReference type="ARBA" id="ARBA00004141"/>
    </source>
</evidence>
<dbReference type="InterPro" id="IPR020846">
    <property type="entry name" value="MFS_dom"/>
</dbReference>
<comment type="subcellular location">
    <subcellularLocation>
        <location evidence="1">Membrane</location>
        <topology evidence="1">Multi-pass membrane protein</topology>
    </subcellularLocation>
</comment>